<keyword evidence="3" id="KW-1185">Reference proteome</keyword>
<gene>
    <name evidence="2" type="ORF">NW755_001931</name>
</gene>
<dbReference type="Proteomes" id="UP001152087">
    <property type="component" value="Unassembled WGS sequence"/>
</dbReference>
<comment type="caution">
    <text evidence="2">The sequence shown here is derived from an EMBL/GenBank/DDBJ whole genome shotgun (WGS) entry which is preliminary data.</text>
</comment>
<name>A0A9W8RHK7_9HYPO</name>
<dbReference type="EMBL" id="JAOQAV010000003">
    <property type="protein sequence ID" value="KAJ4195769.1"/>
    <property type="molecule type" value="Genomic_DNA"/>
</dbReference>
<evidence type="ECO:0000313" key="2">
    <source>
        <dbReference type="EMBL" id="KAJ4195769.1"/>
    </source>
</evidence>
<dbReference type="Gene3D" id="3.40.50.1820">
    <property type="entry name" value="alpha/beta hydrolase"/>
    <property type="match status" value="1"/>
</dbReference>
<feature type="region of interest" description="Disordered" evidence="1">
    <location>
        <begin position="23"/>
        <end position="58"/>
    </location>
</feature>
<dbReference type="InterPro" id="IPR029058">
    <property type="entry name" value="AB_hydrolase_fold"/>
</dbReference>
<proteinExistence type="predicted"/>
<sequence>MSDLVFRHRPADLLGDPFMGADLDPVMPTSGDATKVEDATEGEDPPILYPETNDDQPVVTNPLARKPIRPEATCVRTTFHVNLDWRLGGSLATASNIVGQMYVERLTPPETIHPFPIVLIHGDYHTGQV</sequence>
<evidence type="ECO:0000313" key="3">
    <source>
        <dbReference type="Proteomes" id="UP001152087"/>
    </source>
</evidence>
<reference evidence="2" key="1">
    <citation type="submission" date="2022-09" db="EMBL/GenBank/DDBJ databases">
        <title>Fusarium specimens isolated from Avocado Roots.</title>
        <authorList>
            <person name="Stajich J."/>
            <person name="Roper C."/>
            <person name="Heimlech-Rivalta G."/>
        </authorList>
    </citation>
    <scope>NUCLEOTIDE SEQUENCE</scope>
    <source>
        <strain evidence="2">A02</strain>
    </source>
</reference>
<protein>
    <submittedName>
        <fullName evidence="2">Uncharacterized protein</fullName>
    </submittedName>
</protein>
<evidence type="ECO:0000256" key="1">
    <source>
        <dbReference type="SAM" id="MobiDB-lite"/>
    </source>
</evidence>
<accession>A0A9W8RHK7</accession>
<dbReference type="AlphaFoldDB" id="A0A9W8RHK7"/>
<organism evidence="2 3">
    <name type="scientific">Fusarium falciforme</name>
    <dbReference type="NCBI Taxonomy" id="195108"/>
    <lineage>
        <taxon>Eukaryota</taxon>
        <taxon>Fungi</taxon>
        <taxon>Dikarya</taxon>
        <taxon>Ascomycota</taxon>
        <taxon>Pezizomycotina</taxon>
        <taxon>Sordariomycetes</taxon>
        <taxon>Hypocreomycetidae</taxon>
        <taxon>Hypocreales</taxon>
        <taxon>Nectriaceae</taxon>
        <taxon>Fusarium</taxon>
        <taxon>Fusarium solani species complex</taxon>
    </lineage>
</organism>